<dbReference type="STRING" id="3076.A0A2P6THU3"/>
<dbReference type="PANTHER" id="PTHR20902">
    <property type="entry name" value="41-2 PROTEIN ANTIGEN-RELATED"/>
    <property type="match status" value="1"/>
</dbReference>
<gene>
    <name evidence="8" type="ORF">C2E21_7461</name>
</gene>
<comment type="subunit">
    <text evidence="7">Part of the multisubunit TRAPP (transport protein particle) complex.</text>
</comment>
<dbReference type="GO" id="GO:0006888">
    <property type="term" value="P:endoplasmic reticulum to Golgi vesicle-mediated transport"/>
    <property type="evidence" value="ECO:0007669"/>
    <property type="project" value="TreeGrafter"/>
</dbReference>
<dbReference type="Proteomes" id="UP000239899">
    <property type="component" value="Unassembled WGS sequence"/>
</dbReference>
<keyword evidence="6 7" id="KW-0333">Golgi apparatus</keyword>
<dbReference type="InterPro" id="IPR007194">
    <property type="entry name" value="TRAPP_component"/>
</dbReference>
<sequence length="193" mass="22089">MFQSKYGSTGIVDKPFRPGKQEVALSAFAYLFSELVQYCQSRVSNISELERKLDEVGYGVGLRLLEVLAYRERGQRRETRLLDMLKFVHSTLWRYLFGRQARDLEQSNTAEDEYMISDTDLFVTKFVSVPREMGHLNPAAFVAGIVRGALDGAGFPARVTAHYVPVQGQPRPKTVILMKFQNYQAIMQRDKQQ</sequence>
<dbReference type="GO" id="GO:0005783">
    <property type="term" value="C:endoplasmic reticulum"/>
    <property type="evidence" value="ECO:0007669"/>
    <property type="project" value="UniProtKB-SubCell"/>
</dbReference>
<proteinExistence type="inferred from homology"/>
<organism evidence="8 9">
    <name type="scientific">Chlorella sorokiniana</name>
    <name type="common">Freshwater green alga</name>
    <dbReference type="NCBI Taxonomy" id="3076"/>
    <lineage>
        <taxon>Eukaryota</taxon>
        <taxon>Viridiplantae</taxon>
        <taxon>Chlorophyta</taxon>
        <taxon>core chlorophytes</taxon>
        <taxon>Trebouxiophyceae</taxon>
        <taxon>Chlorellales</taxon>
        <taxon>Chlorellaceae</taxon>
        <taxon>Chlorella clade</taxon>
        <taxon>Chlorella</taxon>
    </lineage>
</organism>
<dbReference type="Pfam" id="PF04051">
    <property type="entry name" value="TRAPP"/>
    <property type="match status" value="1"/>
</dbReference>
<evidence type="ECO:0000256" key="7">
    <source>
        <dbReference type="PIRNR" id="PIRNR017479"/>
    </source>
</evidence>
<comment type="similarity">
    <text evidence="2 7">Belongs to the TRAPP small subunits family. BET3 subfamily.</text>
</comment>
<keyword evidence="4 7" id="KW-0256">Endoplasmic reticulum</keyword>
<evidence type="ECO:0000256" key="2">
    <source>
        <dbReference type="ARBA" id="ARBA00006218"/>
    </source>
</evidence>
<dbReference type="GO" id="GO:1990072">
    <property type="term" value="C:TRAPPIII protein complex"/>
    <property type="evidence" value="ECO:0007669"/>
    <property type="project" value="TreeGrafter"/>
</dbReference>
<accession>A0A2P6THU3</accession>
<evidence type="ECO:0000256" key="3">
    <source>
        <dbReference type="ARBA" id="ARBA00022448"/>
    </source>
</evidence>
<dbReference type="InterPro" id="IPR024096">
    <property type="entry name" value="NO_sig/Golgi_transp_ligand-bd"/>
</dbReference>
<evidence type="ECO:0000313" key="8">
    <source>
        <dbReference type="EMBL" id="PRW33865.1"/>
    </source>
</evidence>
<dbReference type="EMBL" id="LHPG02000015">
    <property type="protein sequence ID" value="PRW33865.1"/>
    <property type="molecule type" value="Genomic_DNA"/>
</dbReference>
<dbReference type="PANTHER" id="PTHR20902:SF0">
    <property type="entry name" value="TRAFFICKING PROTEIN PARTICLE COMPLEX SUBUNIT 5"/>
    <property type="match status" value="1"/>
</dbReference>
<comment type="subcellular location">
    <subcellularLocation>
        <location evidence="1">Endoplasmic reticulum</location>
    </subcellularLocation>
    <subcellularLocation>
        <location evidence="7">Golgi apparatus</location>
        <location evidence="7">cis-Golgi network</location>
    </subcellularLocation>
</comment>
<dbReference type="SUPFAM" id="SSF111126">
    <property type="entry name" value="Ligand-binding domain in the NO signalling and Golgi transport"/>
    <property type="match status" value="1"/>
</dbReference>
<dbReference type="GO" id="GO:1990071">
    <property type="term" value="C:TRAPPII protein complex"/>
    <property type="evidence" value="ECO:0007669"/>
    <property type="project" value="TreeGrafter"/>
</dbReference>
<comment type="caution">
    <text evidence="8">The sequence shown here is derived from an EMBL/GenBank/DDBJ whole genome shotgun (WGS) entry which is preliminary data.</text>
</comment>
<evidence type="ECO:0000256" key="1">
    <source>
        <dbReference type="ARBA" id="ARBA00004240"/>
    </source>
</evidence>
<dbReference type="InterPro" id="IPR016696">
    <property type="entry name" value="TRAPP-I_su5"/>
</dbReference>
<name>A0A2P6THU3_CHLSO</name>
<dbReference type="Gene3D" id="3.30.1380.20">
    <property type="entry name" value="Trafficking protein particle complex subunit 3"/>
    <property type="match status" value="1"/>
</dbReference>
<dbReference type="OrthoDB" id="10254842at2759"/>
<dbReference type="FunFam" id="3.30.1380.20:FF:000002">
    <property type="entry name" value="Trafficking protein particle complex subunit"/>
    <property type="match status" value="1"/>
</dbReference>
<evidence type="ECO:0000256" key="5">
    <source>
        <dbReference type="ARBA" id="ARBA00022892"/>
    </source>
</evidence>
<keyword evidence="5 7" id="KW-0931">ER-Golgi transport</keyword>
<dbReference type="PIRSF" id="PIRSF017479">
    <property type="entry name" value="TRAPP_I_complex_Trs31"/>
    <property type="match status" value="1"/>
</dbReference>
<dbReference type="GO" id="GO:1990070">
    <property type="term" value="C:TRAPPI protein complex"/>
    <property type="evidence" value="ECO:0007669"/>
    <property type="project" value="TreeGrafter"/>
</dbReference>
<keyword evidence="9" id="KW-1185">Reference proteome</keyword>
<protein>
    <recommendedName>
        <fullName evidence="7">Trafficking protein particle complex subunit</fullName>
    </recommendedName>
</protein>
<evidence type="ECO:0000256" key="6">
    <source>
        <dbReference type="ARBA" id="ARBA00023034"/>
    </source>
</evidence>
<reference evidence="8 9" key="1">
    <citation type="journal article" date="2018" name="Plant J.">
        <title>Genome sequences of Chlorella sorokiniana UTEX 1602 and Micractinium conductrix SAG 241.80: implications to maltose excretion by a green alga.</title>
        <authorList>
            <person name="Arriola M.B."/>
            <person name="Velmurugan N."/>
            <person name="Zhang Y."/>
            <person name="Plunkett M.H."/>
            <person name="Hondzo H."/>
            <person name="Barney B.M."/>
        </authorList>
    </citation>
    <scope>NUCLEOTIDE SEQUENCE [LARGE SCALE GENOMIC DNA]</scope>
    <source>
        <strain evidence="9">UTEX 1602</strain>
    </source>
</reference>
<dbReference type="AlphaFoldDB" id="A0A2P6THU3"/>
<evidence type="ECO:0000256" key="4">
    <source>
        <dbReference type="ARBA" id="ARBA00022824"/>
    </source>
</evidence>
<dbReference type="CDD" id="cd14943">
    <property type="entry name" value="TRAPPC5_Trs31"/>
    <property type="match status" value="1"/>
</dbReference>
<evidence type="ECO:0000313" key="9">
    <source>
        <dbReference type="Proteomes" id="UP000239899"/>
    </source>
</evidence>
<keyword evidence="3 7" id="KW-0813">Transport</keyword>